<accession>A0AA87IL04</accession>
<gene>
    <name evidence="1" type="ORF">A1A1_10146</name>
</gene>
<name>A0AA87IL04_9BACL</name>
<proteinExistence type="predicted"/>
<sequence>MGHAAGLRNIDKLKSVVQPIWFINVFYNNSIDDLVGNLCAAARDWMAGVNSGSKLDEIRHQFRSFRKEVDVLLRQSIKLGGNAEKTFVPLLGRKVFSFFTEKEDLLCTTLSQSSPQGF</sequence>
<evidence type="ECO:0000313" key="2">
    <source>
        <dbReference type="Proteomes" id="UP000004725"/>
    </source>
</evidence>
<reference evidence="1 2" key="1">
    <citation type="journal article" date="2012" name="J. Bacteriol.">
        <title>Genome Sequence of the Antarctic Psychrophile Bacterium Planococcus antarcticus DSM 14505.</title>
        <authorList>
            <person name="Margolles A."/>
            <person name="Gueimonde M."/>
            <person name="Sanchez B."/>
        </authorList>
    </citation>
    <scope>NUCLEOTIDE SEQUENCE [LARGE SCALE GENOMIC DNA]</scope>
    <source>
        <strain evidence="1 2">DSM 14505</strain>
    </source>
</reference>
<protein>
    <submittedName>
        <fullName evidence="1">Uncharacterized protein</fullName>
    </submittedName>
</protein>
<organism evidence="1 2">
    <name type="scientific">Planococcus antarcticus DSM 14505</name>
    <dbReference type="NCBI Taxonomy" id="1185653"/>
    <lineage>
        <taxon>Bacteria</taxon>
        <taxon>Bacillati</taxon>
        <taxon>Bacillota</taxon>
        <taxon>Bacilli</taxon>
        <taxon>Bacillales</taxon>
        <taxon>Caryophanaceae</taxon>
        <taxon>Planococcus</taxon>
    </lineage>
</organism>
<dbReference type="Proteomes" id="UP000004725">
    <property type="component" value="Unassembled WGS sequence"/>
</dbReference>
<comment type="caution">
    <text evidence="1">The sequence shown here is derived from an EMBL/GenBank/DDBJ whole genome shotgun (WGS) entry which is preliminary data.</text>
</comment>
<dbReference type="EMBL" id="AJYB01000027">
    <property type="protein sequence ID" value="EIM06640.1"/>
    <property type="molecule type" value="Genomic_DNA"/>
</dbReference>
<evidence type="ECO:0000313" key="1">
    <source>
        <dbReference type="EMBL" id="EIM06640.1"/>
    </source>
</evidence>
<dbReference type="AlphaFoldDB" id="A0AA87IL04"/>